<keyword evidence="1" id="KW-0238">DNA-binding</keyword>
<dbReference type="GO" id="GO:0003677">
    <property type="term" value="F:DNA binding"/>
    <property type="evidence" value="ECO:0007669"/>
    <property type="project" value="UniProtKB-KW"/>
</dbReference>
<protein>
    <recommendedName>
        <fullName evidence="4">Tyr recombinase domain-containing protein</fullName>
    </recommendedName>
</protein>
<dbReference type="Gene3D" id="1.10.443.10">
    <property type="entry name" value="Intergrase catalytic core"/>
    <property type="match status" value="1"/>
</dbReference>
<keyword evidence="6" id="KW-1185">Reference proteome</keyword>
<evidence type="ECO:0000313" key="5">
    <source>
        <dbReference type="EMBL" id="KZS18922.1"/>
    </source>
</evidence>
<sequence>MISLEGEEATHKSELYIFFRSRQANNMSGDSSASDSSSSSSSSDSDSSSDGEVRKFELSKAKSTCLAGWVVSGLGESKAKAAREAYRPKLKKCPGLLVNPSLDEAFYIRLRSIKSSSASKANIDPVEKIYRNQTYKILDLVKPLMFLASRVQKKKKTKADSKAIRTAVKLWAVLYHDVTSARRRNILSQIYPQNVGLLDDKSILPTGGDHLFGPKFTQALVEQVKTLNALENAGGGQRRSGQGSSSHSGRNFDHPPRSASSGGSHQNNSFNRYVKTSLAFFGSFGGRISLFSHVWSRLTLDPWVLSTVSEGFRLEFVADPVQSFIQPNAPMDATQHECCQKELATRLAVNQVRSLLESLGFVISVEKSVEDPVQALEYIGLFIDTLAMKFLLPERKRLDIYRLCKATLKAYSLSRKELEKIIGNLNWAAAAVDFAQAHYRGLQLLLNSHQDAPRCQLEDVFPLSKEARADLYWWMSEANFSAGRSLTFPVPDVSISSDASLSGWGAVCMDVRTGGPWTLSESGAHINYLELLAALKALQCFTETLKDSAVELRLDNTTARHFYSGSNECYGRRRVEAATLDGRLETSSPDLQEHSVDLEDGAGPFRQLLERAIASLCQPLPPAGGLEDGRLLVQLEGPAGVLLPPIQPDPILSHQDPTGASRNSPRGSVLAQPILVPIPNGTGDGHSGSAVFVQVTADIPVGGVSSVDRERSDSADRLAALRRCLGERGLSPKVIELVLGAARNNTHATYQSAWVSWSSWCLERAIDPLSAGVNDVLTFLSDYFDSGRSYSTVNIARSMLSTTLSMTGEGTEVGKDPLVTKLMKGIYNKKPPVPKYGSTWDPSIVLSHFNSKANGPGELSILELARKSTTLLAMTSLSRCADLASIRLQSINFSGRGAAFSLDRPRKAQHAGPLHSLSIEAWSQNPAICPVFCLRQYIDRTASLRNESNNNSLFIGSTKPHKPVSSSTIGRWIKDQLKEAGIDTTVYSAHSVRGAAASKAVSNGVPIQSILNQGHWASESTFARFYKRVISSSDKTVGSSILRTISDSEEA</sequence>
<dbReference type="CDD" id="cd09275">
    <property type="entry name" value="RNase_HI_RT_DIRS1"/>
    <property type="match status" value="1"/>
</dbReference>
<feature type="compositionally biased region" description="Polar residues" evidence="3">
    <location>
        <begin position="258"/>
        <end position="267"/>
    </location>
</feature>
<evidence type="ECO:0000256" key="1">
    <source>
        <dbReference type="ARBA" id="ARBA00023125"/>
    </source>
</evidence>
<dbReference type="Gene3D" id="1.10.150.130">
    <property type="match status" value="1"/>
</dbReference>
<gene>
    <name evidence="5" type="ORF">APZ42_014802</name>
</gene>
<dbReference type="InterPro" id="IPR013762">
    <property type="entry name" value="Integrase-like_cat_sf"/>
</dbReference>
<keyword evidence="2" id="KW-0233">DNA recombination</keyword>
<dbReference type="InterPro" id="IPR011010">
    <property type="entry name" value="DNA_brk_join_enz"/>
</dbReference>
<feature type="region of interest" description="Disordered" evidence="3">
    <location>
        <begin position="26"/>
        <end position="51"/>
    </location>
</feature>
<reference evidence="5 6" key="1">
    <citation type="submission" date="2016-03" db="EMBL/GenBank/DDBJ databases">
        <title>EvidentialGene: Evidence-directed Construction of Genes on Genomes.</title>
        <authorList>
            <person name="Gilbert D.G."/>
            <person name="Choi J.-H."/>
            <person name="Mockaitis K."/>
            <person name="Colbourne J."/>
            <person name="Pfrender M."/>
        </authorList>
    </citation>
    <scope>NUCLEOTIDE SEQUENCE [LARGE SCALE GENOMIC DNA]</scope>
    <source>
        <strain evidence="5 6">Xinb3</strain>
        <tissue evidence="5">Complete organism</tissue>
    </source>
</reference>
<dbReference type="InterPro" id="IPR010998">
    <property type="entry name" value="Integrase_recombinase_N"/>
</dbReference>
<dbReference type="SUPFAM" id="SSF56349">
    <property type="entry name" value="DNA breaking-rejoining enzymes"/>
    <property type="match status" value="1"/>
</dbReference>
<dbReference type="STRING" id="35525.A0A162PKE1"/>
<dbReference type="InterPro" id="IPR043502">
    <property type="entry name" value="DNA/RNA_pol_sf"/>
</dbReference>
<accession>A0A162PKE1</accession>
<proteinExistence type="predicted"/>
<feature type="region of interest" description="Disordered" evidence="3">
    <location>
        <begin position="232"/>
        <end position="267"/>
    </location>
</feature>
<evidence type="ECO:0000259" key="4">
    <source>
        <dbReference type="PROSITE" id="PS51898"/>
    </source>
</evidence>
<name>A0A162PKE1_9CRUS</name>
<feature type="compositionally biased region" description="Low complexity" evidence="3">
    <location>
        <begin position="28"/>
        <end position="50"/>
    </location>
</feature>
<dbReference type="EMBL" id="LRGB01000499">
    <property type="protein sequence ID" value="KZS18922.1"/>
    <property type="molecule type" value="Genomic_DNA"/>
</dbReference>
<dbReference type="PANTHER" id="PTHR35617:SF3">
    <property type="entry name" value="CORE-BINDING (CB) DOMAIN-CONTAINING PROTEIN"/>
    <property type="match status" value="1"/>
</dbReference>
<dbReference type="PROSITE" id="PS51898">
    <property type="entry name" value="TYR_RECOMBINASE"/>
    <property type="match status" value="1"/>
</dbReference>
<comment type="caution">
    <text evidence="5">The sequence shown here is derived from an EMBL/GenBank/DDBJ whole genome shotgun (WGS) entry which is preliminary data.</text>
</comment>
<dbReference type="InterPro" id="IPR002104">
    <property type="entry name" value="Integrase_catalytic"/>
</dbReference>
<evidence type="ECO:0000256" key="2">
    <source>
        <dbReference type="ARBA" id="ARBA00023172"/>
    </source>
</evidence>
<dbReference type="PANTHER" id="PTHR35617">
    <property type="entry name" value="PHAGE_INTEGRASE DOMAIN-CONTAINING PROTEIN"/>
    <property type="match status" value="1"/>
</dbReference>
<dbReference type="AlphaFoldDB" id="A0A162PKE1"/>
<organism evidence="5 6">
    <name type="scientific">Daphnia magna</name>
    <dbReference type="NCBI Taxonomy" id="35525"/>
    <lineage>
        <taxon>Eukaryota</taxon>
        <taxon>Metazoa</taxon>
        <taxon>Ecdysozoa</taxon>
        <taxon>Arthropoda</taxon>
        <taxon>Crustacea</taxon>
        <taxon>Branchiopoda</taxon>
        <taxon>Diplostraca</taxon>
        <taxon>Cladocera</taxon>
        <taxon>Anomopoda</taxon>
        <taxon>Daphniidae</taxon>
        <taxon>Daphnia</taxon>
    </lineage>
</organism>
<dbReference type="GO" id="GO:0006310">
    <property type="term" value="P:DNA recombination"/>
    <property type="evidence" value="ECO:0007669"/>
    <property type="project" value="UniProtKB-KW"/>
</dbReference>
<feature type="domain" description="Tyr recombinase" evidence="4">
    <location>
        <begin position="832"/>
        <end position="1039"/>
    </location>
</feature>
<feature type="compositionally biased region" description="Low complexity" evidence="3">
    <location>
        <begin position="239"/>
        <end position="249"/>
    </location>
</feature>
<dbReference type="Pfam" id="PF00589">
    <property type="entry name" value="Phage_integrase"/>
    <property type="match status" value="1"/>
</dbReference>
<evidence type="ECO:0000313" key="6">
    <source>
        <dbReference type="Proteomes" id="UP000076858"/>
    </source>
</evidence>
<dbReference type="OrthoDB" id="6372674at2759"/>
<dbReference type="GO" id="GO:0071897">
    <property type="term" value="P:DNA biosynthetic process"/>
    <property type="evidence" value="ECO:0007669"/>
    <property type="project" value="UniProtKB-ARBA"/>
</dbReference>
<evidence type="ECO:0000256" key="3">
    <source>
        <dbReference type="SAM" id="MobiDB-lite"/>
    </source>
</evidence>
<dbReference type="GO" id="GO:0015074">
    <property type="term" value="P:DNA integration"/>
    <property type="evidence" value="ECO:0007669"/>
    <property type="project" value="InterPro"/>
</dbReference>
<dbReference type="SUPFAM" id="SSF47823">
    <property type="entry name" value="lambda integrase-like, N-terminal domain"/>
    <property type="match status" value="1"/>
</dbReference>
<dbReference type="Proteomes" id="UP000076858">
    <property type="component" value="Unassembled WGS sequence"/>
</dbReference>
<dbReference type="SUPFAM" id="SSF56672">
    <property type="entry name" value="DNA/RNA polymerases"/>
    <property type="match status" value="1"/>
</dbReference>